<sequence>MHSMISTRILHVVLPFKKAPSKIWLGRLHSTSTAAAPSFDFEKIRNEILHRWMTEEALSPGGIQTRARYCCFTYDDAKRSYLHASARWHWLDRELSSNLAGETGATSIYRGARAAFGLRPPQRASGAEEFCREHMANEAVHLDLFRSVVPEGKHTRLLPVWRLAGWTLGFLPTLVGGPKALYVTVEAVETFVVEHFQEQIQELEKEQKCSELTRLLQYCCEDEAHHKEDAARHLLEDGSDLDSWWVKPWASIVRQGSIIAADVARNI</sequence>
<evidence type="ECO:0000256" key="5">
    <source>
        <dbReference type="ARBA" id="ARBA00023004"/>
    </source>
</evidence>
<keyword evidence="6" id="KW-0503">Monooxygenase</keyword>
<evidence type="ECO:0000256" key="1">
    <source>
        <dbReference type="ARBA" id="ARBA00004749"/>
    </source>
</evidence>
<organism evidence="8">
    <name type="scientific">Corethron hystrix</name>
    <dbReference type="NCBI Taxonomy" id="216773"/>
    <lineage>
        <taxon>Eukaryota</taxon>
        <taxon>Sar</taxon>
        <taxon>Stramenopiles</taxon>
        <taxon>Ochrophyta</taxon>
        <taxon>Bacillariophyta</taxon>
        <taxon>Coscinodiscophyceae</taxon>
        <taxon>Corethrophycidae</taxon>
        <taxon>Corethrales</taxon>
        <taxon>Corethraceae</taxon>
        <taxon>Corethron</taxon>
    </lineage>
</organism>
<evidence type="ECO:0000256" key="7">
    <source>
        <dbReference type="ARBA" id="ARBA00023136"/>
    </source>
</evidence>
<dbReference type="GO" id="GO:0006744">
    <property type="term" value="P:ubiquinone biosynthetic process"/>
    <property type="evidence" value="ECO:0007669"/>
    <property type="project" value="UniProtKB-KW"/>
</dbReference>
<dbReference type="GO" id="GO:0005743">
    <property type="term" value="C:mitochondrial inner membrane"/>
    <property type="evidence" value="ECO:0007669"/>
    <property type="project" value="TreeGrafter"/>
</dbReference>
<dbReference type="InterPro" id="IPR009078">
    <property type="entry name" value="Ferritin-like_SF"/>
</dbReference>
<dbReference type="EMBL" id="HBFR01039669">
    <property type="protein sequence ID" value="CAD8901777.1"/>
    <property type="molecule type" value="Transcribed_RNA"/>
</dbReference>
<keyword evidence="7" id="KW-0472">Membrane</keyword>
<evidence type="ECO:0000313" key="8">
    <source>
        <dbReference type="EMBL" id="CAD8901777.1"/>
    </source>
</evidence>
<dbReference type="GO" id="GO:0046872">
    <property type="term" value="F:metal ion binding"/>
    <property type="evidence" value="ECO:0007669"/>
    <property type="project" value="UniProtKB-KW"/>
</dbReference>
<dbReference type="PANTHER" id="PTHR11237">
    <property type="entry name" value="COENZYME Q10 BIOSYNTHESIS PROTEIN 7"/>
    <property type="match status" value="1"/>
</dbReference>
<proteinExistence type="predicted"/>
<name>A0A7S1C0F0_9STRA</name>
<evidence type="ECO:0000256" key="6">
    <source>
        <dbReference type="ARBA" id="ARBA00023033"/>
    </source>
</evidence>
<keyword evidence="3" id="KW-0479">Metal-binding</keyword>
<keyword evidence="4" id="KW-0560">Oxidoreductase</keyword>
<dbReference type="InterPro" id="IPR011566">
    <property type="entry name" value="Ubq_synth_Coq7"/>
</dbReference>
<evidence type="ECO:0000256" key="4">
    <source>
        <dbReference type="ARBA" id="ARBA00023002"/>
    </source>
</evidence>
<protein>
    <recommendedName>
        <fullName evidence="9">Ubiquinone biosynthesis protein COQ7</fullName>
    </recommendedName>
</protein>
<evidence type="ECO:0000256" key="3">
    <source>
        <dbReference type="ARBA" id="ARBA00022723"/>
    </source>
</evidence>
<dbReference type="SUPFAM" id="SSF47240">
    <property type="entry name" value="Ferritin-like"/>
    <property type="match status" value="1"/>
</dbReference>
<dbReference type="AlphaFoldDB" id="A0A7S1C0F0"/>
<dbReference type="PANTHER" id="PTHR11237:SF4">
    <property type="entry name" value="5-DEMETHOXYUBIQUINONE HYDROXYLASE, MITOCHONDRIAL"/>
    <property type="match status" value="1"/>
</dbReference>
<gene>
    <name evidence="8" type="ORF">CHYS00102_LOCUS28996</name>
</gene>
<dbReference type="Pfam" id="PF03232">
    <property type="entry name" value="COQ7"/>
    <property type="match status" value="1"/>
</dbReference>
<comment type="pathway">
    <text evidence="1">Cofactor biosynthesis; ubiquinone biosynthesis.</text>
</comment>
<reference evidence="8" key="1">
    <citation type="submission" date="2021-01" db="EMBL/GenBank/DDBJ databases">
        <authorList>
            <person name="Corre E."/>
            <person name="Pelletier E."/>
            <person name="Niang G."/>
            <person name="Scheremetjew M."/>
            <person name="Finn R."/>
            <person name="Kale V."/>
            <person name="Holt S."/>
            <person name="Cochrane G."/>
            <person name="Meng A."/>
            <person name="Brown T."/>
            <person name="Cohen L."/>
        </authorList>
    </citation>
    <scope>NUCLEOTIDE SEQUENCE</scope>
    <source>
        <strain evidence="8">308</strain>
    </source>
</reference>
<evidence type="ECO:0000256" key="2">
    <source>
        <dbReference type="ARBA" id="ARBA00022688"/>
    </source>
</evidence>
<keyword evidence="5" id="KW-0408">Iron</keyword>
<evidence type="ECO:0008006" key="9">
    <source>
        <dbReference type="Google" id="ProtNLM"/>
    </source>
</evidence>
<accession>A0A7S1C0F0</accession>
<keyword evidence="2" id="KW-0831">Ubiquinone biosynthesis</keyword>
<dbReference type="GO" id="GO:0008682">
    <property type="term" value="F:3-demethoxyubiquinol 3-hydroxylase activity"/>
    <property type="evidence" value="ECO:0007669"/>
    <property type="project" value="TreeGrafter"/>
</dbReference>